<feature type="compositionally biased region" description="Polar residues" evidence="1">
    <location>
        <begin position="19"/>
        <end position="28"/>
    </location>
</feature>
<reference evidence="2" key="1">
    <citation type="submission" date="2022-01" db="EMBL/GenBank/DDBJ databases">
        <authorList>
            <person name="King R."/>
        </authorList>
    </citation>
    <scope>NUCLEOTIDE SEQUENCE</scope>
</reference>
<protein>
    <submittedName>
        <fullName evidence="2">Uncharacterized protein</fullName>
    </submittedName>
</protein>
<evidence type="ECO:0000313" key="2">
    <source>
        <dbReference type="EMBL" id="CAG9802558.1"/>
    </source>
</evidence>
<feature type="region of interest" description="Disordered" evidence="1">
    <location>
        <begin position="1"/>
        <end position="35"/>
    </location>
</feature>
<dbReference type="AlphaFoldDB" id="A0A9N9WRP2"/>
<feature type="compositionally biased region" description="Basic residues" evidence="1">
    <location>
        <begin position="292"/>
        <end position="301"/>
    </location>
</feature>
<feature type="region of interest" description="Disordered" evidence="1">
    <location>
        <begin position="231"/>
        <end position="262"/>
    </location>
</feature>
<organism evidence="2 3">
    <name type="scientific">Chironomus riparius</name>
    <dbReference type="NCBI Taxonomy" id="315576"/>
    <lineage>
        <taxon>Eukaryota</taxon>
        <taxon>Metazoa</taxon>
        <taxon>Ecdysozoa</taxon>
        <taxon>Arthropoda</taxon>
        <taxon>Hexapoda</taxon>
        <taxon>Insecta</taxon>
        <taxon>Pterygota</taxon>
        <taxon>Neoptera</taxon>
        <taxon>Endopterygota</taxon>
        <taxon>Diptera</taxon>
        <taxon>Nematocera</taxon>
        <taxon>Chironomoidea</taxon>
        <taxon>Chironomidae</taxon>
        <taxon>Chironominae</taxon>
        <taxon>Chironomus</taxon>
    </lineage>
</organism>
<evidence type="ECO:0000313" key="3">
    <source>
        <dbReference type="Proteomes" id="UP001153620"/>
    </source>
</evidence>
<evidence type="ECO:0000256" key="1">
    <source>
        <dbReference type="SAM" id="MobiDB-lite"/>
    </source>
</evidence>
<feature type="region of interest" description="Disordered" evidence="1">
    <location>
        <begin position="379"/>
        <end position="420"/>
    </location>
</feature>
<dbReference type="Proteomes" id="UP001153620">
    <property type="component" value="Chromosome 2"/>
</dbReference>
<name>A0A9N9WRP2_9DIPT</name>
<accession>A0A9N9WRP2</accession>
<gene>
    <name evidence="2" type="ORF">CHIRRI_LOCUS5465</name>
</gene>
<feature type="compositionally biased region" description="Polar residues" evidence="1">
    <location>
        <begin position="50"/>
        <end position="65"/>
    </location>
</feature>
<keyword evidence="3" id="KW-1185">Reference proteome</keyword>
<sequence length="477" mass="56835">MSNRKFFSGLPENMMGRSTGPNRQQTNFYWPDDSNADDVCSVRSNRMRNRSLSTASVLSQSQASTDTEESRKRRSRDLKSRIEFYDMVDMPTDNESVYSRKLEPSKHKKLETLKSRIEFYDYVDTRDSSQMNDEDTNSVIEVVQQKENQEVRNDKIGTIDTPVENKNFIQNNNKHIDELANNVGKMSMNAEHPRNDMNNHNNHKPQYIDSYSESDEDDYRYQKAFRGAHHDAINRNLPQKNRRPPLPKQQNHNQQPHQYQQLHPRRYQSQFFDDFEDDGYDRYYENASIRSSRSRLPRMPRRNYSPDNSDEEIYDNRMYPKRNGQMSRDYRNYEVFSPEREYSRAQNPRYDDYYESYRDDRRPKNIRNQNTNLFGIEMDYNRPRTPPRQQQQQQQQQSKIEIETEQNIPTTSARPPIKPVSRSMSINEARRRHHINLKSNIFHTDNEYDQVVGQRKPLSVRDFAATTKIGVGFPDLD</sequence>
<proteinExistence type="predicted"/>
<feature type="region of interest" description="Disordered" evidence="1">
    <location>
        <begin position="290"/>
        <end position="314"/>
    </location>
</feature>
<reference evidence="2" key="2">
    <citation type="submission" date="2022-10" db="EMBL/GenBank/DDBJ databases">
        <authorList>
            <consortium name="ENA_rothamsted_submissions"/>
            <consortium name="culmorum"/>
            <person name="King R."/>
        </authorList>
    </citation>
    <scope>NUCLEOTIDE SEQUENCE</scope>
</reference>
<feature type="region of interest" description="Disordered" evidence="1">
    <location>
        <begin position="188"/>
        <end position="216"/>
    </location>
</feature>
<feature type="region of interest" description="Disordered" evidence="1">
    <location>
        <begin position="49"/>
        <end position="76"/>
    </location>
</feature>
<dbReference type="EMBL" id="OU895878">
    <property type="protein sequence ID" value="CAG9802558.1"/>
    <property type="molecule type" value="Genomic_DNA"/>
</dbReference>
<feature type="compositionally biased region" description="Low complexity" evidence="1">
    <location>
        <begin position="248"/>
        <end position="262"/>
    </location>
</feature>
<dbReference type="OrthoDB" id="7791718at2759"/>